<keyword evidence="7 9" id="KW-0539">Nucleus</keyword>
<dbReference type="PANTHER" id="PTHR12914:SF2">
    <property type="entry name" value="DNA REPLICATION COMPLEX GINS PROTEIN PSF1"/>
    <property type="match status" value="1"/>
</dbReference>
<evidence type="ECO:0000256" key="4">
    <source>
        <dbReference type="ARBA" id="ARBA00015143"/>
    </source>
</evidence>
<keyword evidence="6 9" id="KW-0235">DNA replication</keyword>
<dbReference type="FunFam" id="1.20.58.1030:FF:000001">
    <property type="entry name" value="DNA replication complex GINS protein PSF1"/>
    <property type="match status" value="1"/>
</dbReference>
<dbReference type="PANTHER" id="PTHR12914">
    <property type="entry name" value="PARTNER OF SLD5"/>
    <property type="match status" value="1"/>
</dbReference>
<comment type="caution">
    <text evidence="11">The sequence shown here is derived from an EMBL/GenBank/DDBJ whole genome shotgun (WGS) entry which is preliminary data.</text>
</comment>
<dbReference type="Pfam" id="PF05916">
    <property type="entry name" value="Sld5"/>
    <property type="match status" value="1"/>
</dbReference>
<keyword evidence="5" id="KW-0158">Chromosome</keyword>
<evidence type="ECO:0000256" key="1">
    <source>
        <dbReference type="ARBA" id="ARBA00004123"/>
    </source>
</evidence>
<gene>
    <name evidence="11" type="ORF">MNOR_LOCUS770</name>
</gene>
<reference evidence="11 12" key="1">
    <citation type="submission" date="2024-05" db="EMBL/GenBank/DDBJ databases">
        <authorList>
            <person name="Wallberg A."/>
        </authorList>
    </citation>
    <scope>NUCLEOTIDE SEQUENCE [LARGE SCALE GENOMIC DNA]</scope>
</reference>
<evidence type="ECO:0000256" key="8">
    <source>
        <dbReference type="ARBA" id="ARBA00045258"/>
    </source>
</evidence>
<dbReference type="InterPro" id="IPR036224">
    <property type="entry name" value="GINS_bundle-like_dom_sf"/>
</dbReference>
<evidence type="ECO:0000256" key="6">
    <source>
        <dbReference type="ARBA" id="ARBA00022705"/>
    </source>
</evidence>
<accession>A0AAV2PHX0</accession>
<feature type="non-terminal residue" evidence="11">
    <location>
        <position position="145"/>
    </location>
</feature>
<dbReference type="EMBL" id="CAXKWB010000180">
    <property type="protein sequence ID" value="CAL4059727.1"/>
    <property type="molecule type" value="Genomic_DNA"/>
</dbReference>
<name>A0AAV2PHX0_MEGNR</name>
<dbReference type="CDD" id="cd11710">
    <property type="entry name" value="GINS_A_psf1"/>
    <property type="match status" value="1"/>
</dbReference>
<evidence type="ECO:0000313" key="11">
    <source>
        <dbReference type="EMBL" id="CAL4059727.1"/>
    </source>
</evidence>
<dbReference type="InterPro" id="IPR021151">
    <property type="entry name" value="GINS_A"/>
</dbReference>
<evidence type="ECO:0000313" key="12">
    <source>
        <dbReference type="Proteomes" id="UP001497623"/>
    </source>
</evidence>
<dbReference type="AlphaFoldDB" id="A0AAV2PHX0"/>
<dbReference type="GO" id="GO:1902983">
    <property type="term" value="P:DNA strand elongation involved in mitotic DNA replication"/>
    <property type="evidence" value="ECO:0007669"/>
    <property type="project" value="TreeGrafter"/>
</dbReference>
<organism evidence="11 12">
    <name type="scientific">Meganyctiphanes norvegica</name>
    <name type="common">Northern krill</name>
    <name type="synonym">Thysanopoda norvegica</name>
    <dbReference type="NCBI Taxonomy" id="48144"/>
    <lineage>
        <taxon>Eukaryota</taxon>
        <taxon>Metazoa</taxon>
        <taxon>Ecdysozoa</taxon>
        <taxon>Arthropoda</taxon>
        <taxon>Crustacea</taxon>
        <taxon>Multicrustacea</taxon>
        <taxon>Malacostraca</taxon>
        <taxon>Eumalacostraca</taxon>
        <taxon>Eucarida</taxon>
        <taxon>Euphausiacea</taxon>
        <taxon>Euphausiidae</taxon>
        <taxon>Meganyctiphanes</taxon>
    </lineage>
</organism>
<dbReference type="GO" id="GO:0000811">
    <property type="term" value="C:GINS complex"/>
    <property type="evidence" value="ECO:0007669"/>
    <property type="project" value="UniProtKB-UniRule"/>
</dbReference>
<comment type="function">
    <text evidence="8">Required for correct functioning of the GINS complex, a complex that plays an essential role in the initiation of DNA replication, and progression of DNA replication forks. GINS complex is a core component of CDC45-MCM-GINS (CMG) helicase, the molecular machine that unwinds template DNA during replication, and around which the replisome is built.</text>
</comment>
<dbReference type="SUPFAM" id="SSF158573">
    <property type="entry name" value="GINS helical bundle-like"/>
    <property type="match status" value="1"/>
</dbReference>
<evidence type="ECO:0000259" key="10">
    <source>
        <dbReference type="Pfam" id="PF05916"/>
    </source>
</evidence>
<proteinExistence type="inferred from homology"/>
<evidence type="ECO:0000256" key="7">
    <source>
        <dbReference type="ARBA" id="ARBA00023242"/>
    </source>
</evidence>
<evidence type="ECO:0000256" key="2">
    <source>
        <dbReference type="ARBA" id="ARBA00004286"/>
    </source>
</evidence>
<dbReference type="Gene3D" id="1.20.58.1030">
    <property type="match status" value="1"/>
</dbReference>
<protein>
    <recommendedName>
        <fullName evidence="4 9">DNA replication complex GINS protein PSF1</fullName>
    </recommendedName>
</protein>
<comment type="subunit">
    <text evidence="9">Component of the GINS complex.</text>
</comment>
<evidence type="ECO:0000256" key="5">
    <source>
        <dbReference type="ARBA" id="ARBA00022454"/>
    </source>
</evidence>
<feature type="domain" description="GINS subunit" evidence="10">
    <location>
        <begin position="57"/>
        <end position="119"/>
    </location>
</feature>
<comment type="function">
    <text evidence="9">Required for correct functioning of the GINS complex, a complex that plays an essential role in the initiation of DNA replication, and progression of DNA replication forks. GINS complex seems to bind preferentially to single-stranded DNA.</text>
</comment>
<comment type="subcellular location">
    <subcellularLocation>
        <location evidence="2">Chromosome</location>
    </subcellularLocation>
    <subcellularLocation>
        <location evidence="1 9">Nucleus</location>
    </subcellularLocation>
</comment>
<comment type="similarity">
    <text evidence="3 9">Belongs to the GINS1/PSF1 family.</text>
</comment>
<evidence type="ECO:0000256" key="3">
    <source>
        <dbReference type="ARBA" id="ARBA00006677"/>
    </source>
</evidence>
<dbReference type="Proteomes" id="UP001497623">
    <property type="component" value="Unassembled WGS sequence"/>
</dbReference>
<sequence>MLADKALELIRELDRTKSGQMPPFNEDVIRHVLEEMNALFEQNQNDANATAAGDFEKFNGIQLRHATLQRNKRCLLAYLYNRIMRIRGMRWEFGSILPANIRSTMCEPEFDHLNRYHKMQLHSYHQFFRVGHGARLVELELKPSK</sequence>
<dbReference type="InterPro" id="IPR005339">
    <property type="entry name" value="GINS_Psf1"/>
</dbReference>
<keyword evidence="12" id="KW-1185">Reference proteome</keyword>
<evidence type="ECO:0000256" key="9">
    <source>
        <dbReference type="RuleBase" id="RU368085"/>
    </source>
</evidence>